<keyword evidence="3" id="KW-1185">Reference proteome</keyword>
<dbReference type="GeneID" id="92366581"/>
<dbReference type="Proteomes" id="UP000186804">
    <property type="component" value="Unassembled WGS sequence"/>
</dbReference>
<evidence type="ECO:0000313" key="2">
    <source>
        <dbReference type="EMBL" id="OII76822.1"/>
    </source>
</evidence>
<reference evidence="2 3" key="1">
    <citation type="submission" date="2016-10" db="EMBL/GenBank/DDBJ databases">
        <title>Reductive evolution of mitochondrial metabolism and differential evolution of invasion-related proteins in Cryptosporidium.</title>
        <authorList>
            <person name="Liu S."/>
            <person name="Roellig D.M."/>
            <person name="Guo Y."/>
            <person name="Li N."/>
            <person name="Frace M.A."/>
            <person name="Tang K."/>
            <person name="Zhang L."/>
            <person name="Feng Y."/>
            <person name="Xiao L."/>
        </authorList>
    </citation>
    <scope>NUCLEOTIDE SEQUENCE [LARGE SCALE GENOMIC DNA]</scope>
    <source>
        <strain evidence="2">30847</strain>
    </source>
</reference>
<comment type="caution">
    <text evidence="2">The sequence shown here is derived from an EMBL/GenBank/DDBJ whole genome shotgun (WGS) entry which is preliminary data.</text>
</comment>
<protein>
    <submittedName>
        <fullName evidence="2">Uncharacterized protein</fullName>
    </submittedName>
</protein>
<dbReference type="VEuPathDB" id="CryptoDB:cand_023970"/>
<accession>A0A1J4MRL6</accession>
<dbReference type="RefSeq" id="XP_067068668.1">
    <property type="nucleotide sequence ID" value="XM_067212627.1"/>
</dbReference>
<proteinExistence type="predicted"/>
<evidence type="ECO:0000256" key="1">
    <source>
        <dbReference type="SAM" id="SignalP"/>
    </source>
</evidence>
<dbReference type="EMBL" id="LRBS01000049">
    <property type="protein sequence ID" value="OII76822.1"/>
    <property type="molecule type" value="Genomic_DNA"/>
</dbReference>
<feature type="signal peptide" evidence="1">
    <location>
        <begin position="1"/>
        <end position="19"/>
    </location>
</feature>
<sequence>MKKINLILFLVYLYRTNSAISTETVELKNPKELIMGNNSATDSYINNSTNHKVDIGKESRLNNGSINMNTQDSISYPEHKQSTGSAIASIATRNLSEDTNQTLGNQNSRNKIHEVMKIIDNGDLKNTNFPKKTFEDSISNNEPSDTENTTDQNIEIFHSDVLAQLYQIDNNLKKLHKMARNDKKLLIQIQSIAFLADKIKEQISRDVSALNETVNLEVLNGKELNKLQSIHEYQVKDHLNFIKHENIVTVTTGTVTGTSQS</sequence>
<evidence type="ECO:0000313" key="3">
    <source>
        <dbReference type="Proteomes" id="UP000186804"/>
    </source>
</evidence>
<keyword evidence="1" id="KW-0732">Signal</keyword>
<dbReference type="AlphaFoldDB" id="A0A1J4MRL6"/>
<feature type="chain" id="PRO_5013357612" evidence="1">
    <location>
        <begin position="20"/>
        <end position="261"/>
    </location>
</feature>
<dbReference type="OrthoDB" id="344301at2759"/>
<name>A0A1J4MRL6_9CRYT</name>
<gene>
    <name evidence="2" type="ORF">cand_023970</name>
</gene>
<organism evidence="2 3">
    <name type="scientific">Cryptosporidium andersoni</name>
    <dbReference type="NCBI Taxonomy" id="117008"/>
    <lineage>
        <taxon>Eukaryota</taxon>
        <taxon>Sar</taxon>
        <taxon>Alveolata</taxon>
        <taxon>Apicomplexa</taxon>
        <taxon>Conoidasida</taxon>
        <taxon>Coccidia</taxon>
        <taxon>Eucoccidiorida</taxon>
        <taxon>Eimeriorina</taxon>
        <taxon>Cryptosporidiidae</taxon>
        <taxon>Cryptosporidium</taxon>
    </lineage>
</organism>